<proteinExistence type="inferred from homology"/>
<protein>
    <submittedName>
        <fullName evidence="5 6">Stage V sporulation protein D</fullName>
    </submittedName>
</protein>
<dbReference type="InterPro" id="IPR005311">
    <property type="entry name" value="PBP_dimer"/>
</dbReference>
<dbReference type="PROSITE" id="PS51178">
    <property type="entry name" value="PASTA"/>
    <property type="match status" value="2"/>
</dbReference>
<feature type="domain" description="PASTA" evidence="4">
    <location>
        <begin position="609"/>
        <end position="669"/>
    </location>
</feature>
<reference evidence="6" key="4">
    <citation type="submission" date="2016-11" db="EMBL/GenBank/DDBJ databases">
        <authorList>
            <person name="Varghese N."/>
            <person name="Submissions S."/>
        </authorList>
    </citation>
    <scope>NUCLEOTIDE SEQUENCE</scope>
    <source>
        <strain evidence="6">DSM 1682</strain>
    </source>
</reference>
<evidence type="ECO:0000313" key="8">
    <source>
        <dbReference type="Proteomes" id="UP000184204"/>
    </source>
</evidence>
<reference evidence="7" key="2">
    <citation type="submission" date="2016-01" db="EMBL/GenBank/DDBJ databases">
        <authorList>
            <person name="Poehlein A."/>
            <person name="Schlien K."/>
            <person name="Gottschalk G."/>
            <person name="Buckel W."/>
            <person name="Daniel R."/>
        </authorList>
    </citation>
    <scope>NUCLEOTIDE SEQUENCE [LARGE SCALE GENOMIC DNA]</scope>
    <source>
        <strain evidence="7">X2</strain>
    </source>
</reference>
<dbReference type="EMBL" id="CP014223">
    <property type="protein sequence ID" value="AMJ40786.1"/>
    <property type="molecule type" value="Genomic_DNA"/>
</dbReference>
<evidence type="ECO:0000256" key="1">
    <source>
        <dbReference type="ARBA" id="ARBA00004370"/>
    </source>
</evidence>
<evidence type="ECO:0000259" key="4">
    <source>
        <dbReference type="PROSITE" id="PS51178"/>
    </source>
</evidence>
<evidence type="ECO:0000313" key="7">
    <source>
        <dbReference type="Proteomes" id="UP000068026"/>
    </source>
</evidence>
<comment type="subcellular location">
    <subcellularLocation>
        <location evidence="1">Membrane</location>
    </subcellularLocation>
</comment>
<dbReference type="Gene3D" id="3.40.710.10">
    <property type="entry name" value="DD-peptidase/beta-lactamase superfamily"/>
    <property type="match status" value="1"/>
</dbReference>
<dbReference type="InterPro" id="IPR012338">
    <property type="entry name" value="Beta-lactam/transpept-like"/>
</dbReference>
<dbReference type="InterPro" id="IPR050515">
    <property type="entry name" value="Beta-lactam/transpept"/>
</dbReference>
<name>A0A0X1U766_ANAPI</name>
<evidence type="ECO:0000313" key="5">
    <source>
        <dbReference type="EMBL" id="AMJ40786.1"/>
    </source>
</evidence>
<reference evidence="5 7" key="1">
    <citation type="journal article" date="2016" name="Genome Announc.">
        <title>Complete Genome Sequence of the Amino Acid-Fermenting Clostridium propionicum X2 (DSM 1682).</title>
        <authorList>
            <person name="Poehlein A."/>
            <person name="Schlien K."/>
            <person name="Chowdhury N.P."/>
            <person name="Gottschalk G."/>
            <person name="Buckel W."/>
            <person name="Daniel R."/>
        </authorList>
    </citation>
    <scope>NUCLEOTIDE SEQUENCE [LARGE SCALE GENOMIC DNA]</scope>
    <source>
        <strain evidence="5 7">X2</strain>
    </source>
</reference>
<keyword evidence="7" id="KW-1185">Reference proteome</keyword>
<dbReference type="InterPro" id="IPR001460">
    <property type="entry name" value="PCN-bd_Tpept"/>
</dbReference>
<dbReference type="PANTHER" id="PTHR30627:SF1">
    <property type="entry name" value="PEPTIDOGLYCAN D,D-TRANSPEPTIDASE FTSI"/>
    <property type="match status" value="1"/>
</dbReference>
<evidence type="ECO:0000256" key="3">
    <source>
        <dbReference type="ARBA" id="ARBA00023136"/>
    </source>
</evidence>
<sequence length="746" mass="81392">MKKTTSGIKANGKFAFILFVFMAVFTTVFGRIVYLKAVHGEEYEAAAKNQQINRYDSVIAANRGSILDRNEQVLAISTAVYNVVLDPLVLAENKEAEQEKTLTTLCQKFPELDYATLKGYITVNPTTGKINLPNHWKYLVKEVDRSIKEELEGLKLKGVYYEKTTKRSYPLKTLGCHLLGFIRGDAQWGIEGKYGDYMVGTPGRSFILYDGADGVSYQDYPAKDGDTVITTIDYTIQQYAEDAVAETAAKWPADHIASIVMDPNTGEIIALAESNPFDLNQPGTPLQTETDPAFKTAWEAKSSKEQMEYLNNMWKNFSISSTYEPGSIYKPLVAAAALEEGVITPQTTFYCGGSMDVSGTPIHCHLRTGHGTVNVKDILAQSCNVGIIQIAQKLGAEKVYRYQMEFGFGKKTGIDLPGEEDASKVLHSLSGIGPTELATISFGQTFNCTTIQIISAFSALINGGNIMKPYVVSQVIDPNGDVAYENKPEVVRQVISKETSDYLRIALKATVEEGTGKKIQIPGYSIGCKTGTAEQGSRDRDDLWTLTHMAYFPAENPKYIILSVIHLPEAYVDGVQSTAPMTKSLMEKIIKYKNLEPTEKAQNASALTTKATVKLPDYVGSSAYDVVSDLDGKELTYKVVGTGNTITNQVPKGGTQVEKGSEIILYVERSEKDTGAASVPNVVGKTYEDATAALTKAGFEVVFEGETDGVVSSQNPKYGVSAAKGTEIKIQLTKKTEDKKNPSQGG</sequence>
<dbReference type="AlphaFoldDB" id="A0A0X1U766"/>
<dbReference type="GO" id="GO:0005886">
    <property type="term" value="C:plasma membrane"/>
    <property type="evidence" value="ECO:0007669"/>
    <property type="project" value="TreeGrafter"/>
</dbReference>
<dbReference type="SUPFAM" id="SSF56601">
    <property type="entry name" value="beta-lactamase/transpeptidase-like"/>
    <property type="match status" value="1"/>
</dbReference>
<dbReference type="Gene3D" id="3.90.1310.10">
    <property type="entry name" value="Penicillin-binding protein 2a (Domain 2)"/>
    <property type="match status" value="1"/>
</dbReference>
<evidence type="ECO:0000256" key="2">
    <source>
        <dbReference type="ARBA" id="ARBA00007171"/>
    </source>
</evidence>
<dbReference type="OrthoDB" id="9804124at2"/>
<dbReference type="Gene3D" id="3.30.10.20">
    <property type="match status" value="1"/>
</dbReference>
<dbReference type="Proteomes" id="UP000068026">
    <property type="component" value="Chromosome"/>
</dbReference>
<comment type="similarity">
    <text evidence="2">Belongs to the transpeptidase family.</text>
</comment>
<feature type="domain" description="PASTA" evidence="4">
    <location>
        <begin position="675"/>
        <end position="734"/>
    </location>
</feature>
<dbReference type="RefSeq" id="WP_066048968.1">
    <property type="nucleotide sequence ID" value="NZ_CP014223.1"/>
</dbReference>
<dbReference type="Pfam" id="PF03717">
    <property type="entry name" value="PBP_dimer"/>
    <property type="match status" value="1"/>
</dbReference>
<dbReference type="InterPro" id="IPR036138">
    <property type="entry name" value="PBP_dimer_sf"/>
</dbReference>
<dbReference type="SUPFAM" id="SSF54184">
    <property type="entry name" value="Penicillin-binding protein 2x (pbp-2x), c-terminal domain"/>
    <property type="match status" value="2"/>
</dbReference>
<dbReference type="EMBL" id="FQUA01000006">
    <property type="protein sequence ID" value="SHE73376.1"/>
    <property type="molecule type" value="Genomic_DNA"/>
</dbReference>
<evidence type="ECO:0000313" key="6">
    <source>
        <dbReference type="EMBL" id="SHE73376.1"/>
    </source>
</evidence>
<dbReference type="Pfam" id="PF03793">
    <property type="entry name" value="PASTA"/>
    <property type="match status" value="2"/>
</dbReference>
<dbReference type="SUPFAM" id="SSF56519">
    <property type="entry name" value="Penicillin binding protein dimerisation domain"/>
    <property type="match status" value="1"/>
</dbReference>
<accession>A0A0X1U766</accession>
<dbReference type="Proteomes" id="UP000184204">
    <property type="component" value="Unassembled WGS sequence"/>
</dbReference>
<gene>
    <name evidence="5" type="primary">spoVD_1</name>
    <name evidence="5" type="ORF">CPRO_11930</name>
    <name evidence="6" type="ORF">SAMN02745151_01603</name>
</gene>
<dbReference type="GO" id="GO:0071555">
    <property type="term" value="P:cell wall organization"/>
    <property type="evidence" value="ECO:0007669"/>
    <property type="project" value="TreeGrafter"/>
</dbReference>
<dbReference type="PANTHER" id="PTHR30627">
    <property type="entry name" value="PEPTIDOGLYCAN D,D-TRANSPEPTIDASE"/>
    <property type="match status" value="1"/>
</dbReference>
<reference evidence="8" key="3">
    <citation type="submission" date="2016-11" db="EMBL/GenBank/DDBJ databases">
        <authorList>
            <person name="Jaros S."/>
            <person name="Januszkiewicz K."/>
            <person name="Wedrychowicz H."/>
        </authorList>
    </citation>
    <scope>NUCLEOTIDE SEQUENCE [LARGE SCALE GENOMIC DNA]</scope>
    <source>
        <strain evidence="8">DSM 1682</strain>
    </source>
</reference>
<dbReference type="SMART" id="SM00740">
    <property type="entry name" value="PASTA"/>
    <property type="match status" value="2"/>
</dbReference>
<organism evidence="6 8">
    <name type="scientific">Anaerotignum propionicum DSM 1682</name>
    <dbReference type="NCBI Taxonomy" id="991789"/>
    <lineage>
        <taxon>Bacteria</taxon>
        <taxon>Bacillati</taxon>
        <taxon>Bacillota</taxon>
        <taxon>Clostridia</taxon>
        <taxon>Lachnospirales</taxon>
        <taxon>Anaerotignaceae</taxon>
        <taxon>Anaerotignum</taxon>
    </lineage>
</organism>
<dbReference type="Pfam" id="PF00905">
    <property type="entry name" value="Transpeptidase"/>
    <property type="match status" value="1"/>
</dbReference>
<dbReference type="KEGG" id="cpro:CPRO_11930"/>
<dbReference type="GO" id="GO:0008658">
    <property type="term" value="F:penicillin binding"/>
    <property type="evidence" value="ECO:0007669"/>
    <property type="project" value="InterPro"/>
</dbReference>
<dbReference type="CDD" id="cd06577">
    <property type="entry name" value="PASTA_pknB"/>
    <property type="match status" value="1"/>
</dbReference>
<keyword evidence="3" id="KW-0472">Membrane</keyword>
<dbReference type="InterPro" id="IPR005543">
    <property type="entry name" value="PASTA_dom"/>
</dbReference>
<dbReference type="CDD" id="cd06576">
    <property type="entry name" value="PASTA_Pbp2x-like_1"/>
    <property type="match status" value="1"/>
</dbReference>